<name>A0A8S9L413_BRACR</name>
<dbReference type="EMBL" id="QGKV02000759">
    <property type="protein sequence ID" value="KAF3562867.1"/>
    <property type="molecule type" value="Genomic_DNA"/>
</dbReference>
<reference evidence="2" key="2">
    <citation type="submission" date="2019-12" db="EMBL/GenBank/DDBJ databases">
        <authorList>
            <person name="Studholme D.J."/>
            <person name="Sarris P."/>
        </authorList>
    </citation>
    <scope>NUCLEOTIDE SEQUENCE</scope>
    <source>
        <strain evidence="2">PFS-1207/04</strain>
        <tissue evidence="2">Leaf</tissue>
    </source>
</reference>
<dbReference type="EMBL" id="QGKY02000094">
    <property type="protein sequence ID" value="KAF2602810.1"/>
    <property type="molecule type" value="Genomic_DNA"/>
</dbReference>
<proteinExistence type="predicted"/>
<keyword evidence="3" id="KW-1185">Reference proteome</keyword>
<dbReference type="AlphaFoldDB" id="A0A8S9L413"/>
<reference evidence="1" key="1">
    <citation type="submission" date="2019-12" db="EMBL/GenBank/DDBJ databases">
        <title>Genome sequencing and annotation of Brassica cretica.</title>
        <authorList>
            <person name="Studholme D.J."/>
            <person name="Sarris P.F."/>
        </authorList>
    </citation>
    <scope>NUCLEOTIDE SEQUENCE</scope>
    <source>
        <strain evidence="1">PFS-102/07</strain>
        <tissue evidence="1">Leaf</tissue>
    </source>
</reference>
<organism evidence="1">
    <name type="scientific">Brassica cretica</name>
    <name type="common">Mustard</name>
    <dbReference type="NCBI Taxonomy" id="69181"/>
    <lineage>
        <taxon>Eukaryota</taxon>
        <taxon>Viridiplantae</taxon>
        <taxon>Streptophyta</taxon>
        <taxon>Embryophyta</taxon>
        <taxon>Tracheophyta</taxon>
        <taxon>Spermatophyta</taxon>
        <taxon>Magnoliopsida</taxon>
        <taxon>eudicotyledons</taxon>
        <taxon>Gunneridae</taxon>
        <taxon>Pentapetalae</taxon>
        <taxon>rosids</taxon>
        <taxon>malvids</taxon>
        <taxon>Brassicales</taxon>
        <taxon>Brassicaceae</taxon>
        <taxon>Brassiceae</taxon>
        <taxon>Brassica</taxon>
    </lineage>
</organism>
<evidence type="ECO:0000313" key="1">
    <source>
        <dbReference type="EMBL" id="KAF2602810.1"/>
    </source>
</evidence>
<dbReference type="Proteomes" id="UP000266723">
    <property type="component" value="Unassembled WGS sequence"/>
</dbReference>
<sequence>MKRGDVYRLSHSIDDGDALASPTLSETTCFDILKIEFFTGQVLGGAGSFSSEVQSDEYGLMSYSSGTHQKAE</sequence>
<evidence type="ECO:0000313" key="3">
    <source>
        <dbReference type="Proteomes" id="UP000266723"/>
    </source>
</evidence>
<reference evidence="2 3" key="3">
    <citation type="journal article" date="2020" name="BMC Genomics">
        <title>Intraspecific diversification of the crop wild relative Brassica cretica Lam. using demographic model selection.</title>
        <authorList>
            <person name="Kioukis A."/>
            <person name="Michalopoulou V.A."/>
            <person name="Briers L."/>
            <person name="Pirintsos S."/>
            <person name="Studholme D.J."/>
            <person name="Pavlidis P."/>
            <person name="Sarris P.F."/>
        </authorList>
    </citation>
    <scope>NUCLEOTIDE SEQUENCE [LARGE SCALE GENOMIC DNA]</scope>
    <source>
        <strain evidence="3">cv. PFS-1207/04</strain>
        <strain evidence="2">PFS-1207/04</strain>
    </source>
</reference>
<gene>
    <name evidence="2" type="ORF">DY000_02011681</name>
    <name evidence="1" type="ORF">F2Q70_00024851</name>
</gene>
<accession>A0A8S9L413</accession>
<evidence type="ECO:0000313" key="2">
    <source>
        <dbReference type="EMBL" id="KAF3562867.1"/>
    </source>
</evidence>
<protein>
    <submittedName>
        <fullName evidence="1">Uncharacterized protein</fullName>
    </submittedName>
</protein>
<comment type="caution">
    <text evidence="1">The sequence shown here is derived from an EMBL/GenBank/DDBJ whole genome shotgun (WGS) entry which is preliminary data.</text>
</comment>